<comment type="caution">
    <text evidence="14">The sequence shown here is derived from an EMBL/GenBank/DDBJ whole genome shotgun (WGS) entry which is preliminary data.</text>
</comment>
<keyword evidence="2" id="KW-0813">Transport</keyword>
<dbReference type="GO" id="GO:0005886">
    <property type="term" value="C:plasma membrane"/>
    <property type="evidence" value="ECO:0007669"/>
    <property type="project" value="UniProtKB-SubCell"/>
</dbReference>
<evidence type="ECO:0000256" key="9">
    <source>
        <dbReference type="SAM" id="Phobius"/>
    </source>
</evidence>
<feature type="transmembrane region" description="Helical" evidence="9">
    <location>
        <begin position="610"/>
        <end position="627"/>
    </location>
</feature>
<feature type="transmembrane region" description="Helical" evidence="9">
    <location>
        <begin position="200"/>
        <end position="217"/>
    </location>
</feature>
<feature type="transmembrane region" description="Helical" evidence="9">
    <location>
        <begin position="321"/>
        <end position="344"/>
    </location>
</feature>
<feature type="transmembrane region" description="Helical" evidence="9">
    <location>
        <begin position="128"/>
        <end position="145"/>
    </location>
</feature>
<dbReference type="RefSeq" id="WP_094455318.1">
    <property type="nucleotide sequence ID" value="NZ_NMVJ01000009.1"/>
</dbReference>
<feature type="transmembrane region" description="Helical" evidence="9">
    <location>
        <begin position="365"/>
        <end position="387"/>
    </location>
</feature>
<evidence type="ECO:0000256" key="1">
    <source>
        <dbReference type="ARBA" id="ARBA00004651"/>
    </source>
</evidence>
<feature type="transmembrane region" description="Helical" evidence="9">
    <location>
        <begin position="634"/>
        <end position="651"/>
    </location>
</feature>
<keyword evidence="5 9" id="KW-1133">Transmembrane helix</keyword>
<dbReference type="Proteomes" id="UP000216300">
    <property type="component" value="Unassembled WGS sequence"/>
</dbReference>
<dbReference type="InterPro" id="IPR025383">
    <property type="entry name" value="MrpA_C/MbhD"/>
</dbReference>
<feature type="transmembrane region" description="Helical" evidence="9">
    <location>
        <begin position="696"/>
        <end position="715"/>
    </location>
</feature>
<feature type="domain" description="NADH:quinone oxidoreductase/Mrp antiporter transmembrane" evidence="10">
    <location>
        <begin position="125"/>
        <end position="396"/>
    </location>
</feature>
<dbReference type="PANTHER" id="PTHR43373:SF1">
    <property type="entry name" value="NA(+)_H(+) ANTIPORTER SUBUNIT A"/>
    <property type="match status" value="1"/>
</dbReference>
<evidence type="ECO:0000256" key="3">
    <source>
        <dbReference type="ARBA" id="ARBA00022475"/>
    </source>
</evidence>
<dbReference type="PRINTS" id="PR01434">
    <property type="entry name" value="NADHDHGNASE5"/>
</dbReference>
<feature type="domain" description="Na+/H+ antiporter MnhB subunit-related protein" evidence="11">
    <location>
        <begin position="826"/>
        <end position="948"/>
    </location>
</feature>
<feature type="transmembrane region" description="Helical" evidence="9">
    <location>
        <begin position="157"/>
        <end position="180"/>
    </location>
</feature>
<feature type="transmembrane region" description="Helical" evidence="9">
    <location>
        <begin position="927"/>
        <end position="948"/>
    </location>
</feature>
<evidence type="ECO:0000313" key="14">
    <source>
        <dbReference type="EMBL" id="OYN89513.1"/>
    </source>
</evidence>
<dbReference type="Pfam" id="PF13244">
    <property type="entry name" value="MbhD"/>
    <property type="match status" value="1"/>
</dbReference>
<feature type="compositionally biased region" description="Basic residues" evidence="8">
    <location>
        <begin position="965"/>
        <end position="975"/>
    </location>
</feature>
<feature type="region of interest" description="Disordered" evidence="8">
    <location>
        <begin position="962"/>
        <end position="992"/>
    </location>
</feature>
<dbReference type="Pfam" id="PF00361">
    <property type="entry name" value="Proton_antipo_M"/>
    <property type="match status" value="1"/>
</dbReference>
<evidence type="ECO:0000259" key="10">
    <source>
        <dbReference type="Pfam" id="PF00361"/>
    </source>
</evidence>
<dbReference type="InterPro" id="IPR007182">
    <property type="entry name" value="MnhB"/>
</dbReference>
<dbReference type="Pfam" id="PF04039">
    <property type="entry name" value="MnhB"/>
    <property type="match status" value="1"/>
</dbReference>
<evidence type="ECO:0000313" key="15">
    <source>
        <dbReference type="Proteomes" id="UP000216300"/>
    </source>
</evidence>
<feature type="transmembrane region" description="Helical" evidence="9">
    <location>
        <begin position="414"/>
        <end position="437"/>
    </location>
</feature>
<keyword evidence="4 7" id="KW-0812">Transmembrane</keyword>
<proteinExistence type="predicted"/>
<keyword evidence="3" id="KW-1003">Cell membrane</keyword>
<feature type="transmembrane region" description="Helical" evidence="9">
    <location>
        <begin position="889"/>
        <end position="907"/>
    </location>
</feature>
<dbReference type="AlphaFoldDB" id="A0A255EN20"/>
<feature type="domain" description="MrpA C-terminal/MbhD" evidence="12">
    <location>
        <begin position="616"/>
        <end position="681"/>
    </location>
</feature>
<sequence length="992" mass="106594">MTIAIVAHVALAIIVAVAPARRGQWVFWLTALAPAGTLVWLATLAPMMMRGEAWHENIPWVPMLGMDLDVHIGAFQWIIATVACLITTAVLIYCPFYFEDDPPQRRVSALLVAFCGVMLGLVTTDNLLVMYTYWELTTVFSYLLVGHNPLRRASRSAALTALTVTTFGGLAMLIGIIMIGEQLGSYAITDMLALLPQQEVTAYLSIAMVLFLLGALTKSAQVPFHFWLPGAMAAPTPISALLHAATMVKAGIFLIALLAPVAAPLPGWRPIIMVIGAATMIIGGWRALRQNDLKLVLAFGTVSQLGFMTVLAGIGTQATSMAAIGVLVGHALFKGTLFLVVGIVDHSTGTRDLRQLSGLYKKVPVLAIAAAIAAASMAGLPPTLGFITKESGLSALQFIHTYYGDGTGVSAGPALLLLAAIVVGSIFTMAYSLRLWWGAFGSVREVQEQPARKVDFHAPSRAFLISPVVLAALCLVGGFLGGPLTAMVEPWVASITTGHEPHEYALWHGFSVPLLLSFLCWVVGAAMFVQRRQVYQAQETFPEVMPAREVYQKVMLAIDRLAVAVTGRTQTGSLPVYVAWILGMVVVVPGSAVLFASWPTGKIVWWTHPAQFATGIVMVLAGLFAARARGRMKAFILTGVTGYGCVVLYLFHGAPDLALTQALVETVTLAVAVLVLRKLPKYFTDRPLHSNRWWRLGLAALVGLTVFGGTSLAVLSRSQAPVSDQFAEWAYSFGYGANIVNVTLVDIRAWDTFGEISVLVVAATGVASLVFVRSRVSTAASKAAAEIRAGRRARLRDARERTPAPGQGTWLRGGQRQDSKQRALPLEVMIRLVFPIMLIASVYLLLAGHNLPGGGFAGGLVAGLALLLRYMAGGRYELEHAAPVDAGKVMGIGIALAALHAVLPLPFGGQVMQSYDWHLDLGILGEVHLVSTVLFDLGVYLVVVGLMLDLARSLGSGIDVQTKRNGVRKPSRQRIRTPQDRIRRPEFQDQEL</sequence>
<feature type="transmembrane region" description="Helical" evidence="9">
    <location>
        <begin position="753"/>
        <end position="772"/>
    </location>
</feature>
<evidence type="ECO:0000259" key="12">
    <source>
        <dbReference type="Pfam" id="PF13244"/>
    </source>
</evidence>
<keyword evidence="15" id="KW-1185">Reference proteome</keyword>
<evidence type="ECO:0000256" key="2">
    <source>
        <dbReference type="ARBA" id="ARBA00022448"/>
    </source>
</evidence>
<evidence type="ECO:0000256" key="8">
    <source>
        <dbReference type="SAM" id="MobiDB-lite"/>
    </source>
</evidence>
<evidence type="ECO:0000256" key="7">
    <source>
        <dbReference type="RuleBase" id="RU000320"/>
    </source>
</evidence>
<dbReference type="Pfam" id="PF20501">
    <property type="entry name" value="MbhE"/>
    <property type="match status" value="1"/>
</dbReference>
<evidence type="ECO:0000256" key="4">
    <source>
        <dbReference type="ARBA" id="ARBA00022692"/>
    </source>
</evidence>
<feature type="domain" description="MrpA C-terminal/MbhE" evidence="13">
    <location>
        <begin position="697"/>
        <end position="770"/>
    </location>
</feature>
<keyword evidence="6 9" id="KW-0472">Membrane</keyword>
<organism evidence="14 15">
    <name type="scientific">Parenemella sanctibonifatiensis</name>
    <dbReference type="NCBI Taxonomy" id="2016505"/>
    <lineage>
        <taxon>Bacteria</taxon>
        <taxon>Bacillati</taxon>
        <taxon>Actinomycetota</taxon>
        <taxon>Actinomycetes</taxon>
        <taxon>Propionibacteriales</taxon>
        <taxon>Propionibacteriaceae</taxon>
        <taxon>Parenemella</taxon>
    </lineage>
</organism>
<evidence type="ECO:0000259" key="13">
    <source>
        <dbReference type="Pfam" id="PF20501"/>
    </source>
</evidence>
<dbReference type="InterPro" id="IPR001750">
    <property type="entry name" value="ND/Mrp_TM"/>
</dbReference>
<feature type="transmembrane region" description="Helical" evidence="9">
    <location>
        <begin position="577"/>
        <end position="598"/>
    </location>
</feature>
<accession>A0A255EN20</accession>
<dbReference type="PANTHER" id="PTHR43373">
    <property type="entry name" value="NA(+)/H(+) ANTIPORTER SUBUNIT"/>
    <property type="match status" value="1"/>
</dbReference>
<evidence type="ECO:0000256" key="5">
    <source>
        <dbReference type="ARBA" id="ARBA00022989"/>
    </source>
</evidence>
<feature type="transmembrane region" description="Helical" evidence="9">
    <location>
        <begin position="504"/>
        <end position="529"/>
    </location>
</feature>
<dbReference type="OrthoDB" id="9811798at2"/>
<dbReference type="InterPro" id="IPR050616">
    <property type="entry name" value="CPA3_Na-H_Antiporter_A"/>
</dbReference>
<name>A0A255EN20_9ACTN</name>
<protein>
    <submittedName>
        <fullName evidence="14">Na+/H+ antiporter subunit A</fullName>
    </submittedName>
</protein>
<feature type="transmembrane region" description="Helical" evidence="9">
    <location>
        <begin position="74"/>
        <end position="94"/>
    </location>
</feature>
<dbReference type="InterPro" id="IPR046806">
    <property type="entry name" value="MrpA_C/MbhE"/>
</dbReference>
<feature type="transmembrane region" description="Helical" evidence="9">
    <location>
        <begin position="828"/>
        <end position="845"/>
    </location>
</feature>
<comment type="subcellular location">
    <subcellularLocation>
        <location evidence="1">Cell membrane</location>
        <topology evidence="1">Multi-pass membrane protein</topology>
    </subcellularLocation>
    <subcellularLocation>
        <location evidence="7">Membrane</location>
        <topology evidence="7">Multi-pass membrane protein</topology>
    </subcellularLocation>
</comment>
<feature type="compositionally biased region" description="Basic and acidic residues" evidence="8">
    <location>
        <begin position="977"/>
        <end position="992"/>
    </location>
</feature>
<gene>
    <name evidence="14" type="ORF">CGZ91_11550</name>
</gene>
<feature type="transmembrane region" description="Helical" evidence="9">
    <location>
        <begin position="268"/>
        <end position="288"/>
    </location>
</feature>
<feature type="transmembrane region" description="Helical" evidence="9">
    <location>
        <begin position="462"/>
        <end position="484"/>
    </location>
</feature>
<feature type="transmembrane region" description="Helical" evidence="9">
    <location>
        <begin position="851"/>
        <end position="868"/>
    </location>
</feature>
<feature type="transmembrane region" description="Helical" evidence="9">
    <location>
        <begin position="657"/>
        <end position="676"/>
    </location>
</feature>
<evidence type="ECO:0000256" key="6">
    <source>
        <dbReference type="ARBA" id="ARBA00023136"/>
    </source>
</evidence>
<evidence type="ECO:0000259" key="11">
    <source>
        <dbReference type="Pfam" id="PF04039"/>
    </source>
</evidence>
<feature type="transmembrane region" description="Helical" evidence="9">
    <location>
        <begin position="295"/>
        <end position="315"/>
    </location>
</feature>
<reference evidence="14 15" key="1">
    <citation type="submission" date="2017-07" db="EMBL/GenBank/DDBJ databases">
        <title>Draft whole genome sequences of clinical Proprionibacteriaceae strains.</title>
        <authorList>
            <person name="Bernier A.-M."/>
            <person name="Bernard K."/>
            <person name="Domingo M.-C."/>
        </authorList>
    </citation>
    <scope>NUCLEOTIDE SEQUENCE [LARGE SCALE GENOMIC DNA]</scope>
    <source>
        <strain evidence="14 15">NML 150081</strain>
    </source>
</reference>
<feature type="transmembrane region" description="Helical" evidence="9">
    <location>
        <begin position="106"/>
        <end position="122"/>
    </location>
</feature>
<dbReference type="EMBL" id="NMVJ01000009">
    <property type="protein sequence ID" value="OYN89513.1"/>
    <property type="molecule type" value="Genomic_DNA"/>
</dbReference>
<dbReference type="NCBIfam" id="NF009284">
    <property type="entry name" value="PRK12644.1"/>
    <property type="match status" value="1"/>
</dbReference>